<keyword evidence="5" id="KW-1185">Reference proteome</keyword>
<sequence>MPLEQMRLEKASFLEEDESYRSIWAPFRASRNESQRQTRQYVLLAANITVLILSLLVNIWTWARIEPKCIRQSDMHDAHHAIQYEQRVFTGALVYDPETKRAIRKPDADQEYFGPPSEELDAAWHELLHGEFPIMRPEEAAQFEPELTRIPRTKEFHFEPDMFHTLHCLNAVRLEASKSLYNISGGHSHGIVPGISLPEGWDLAHMEHCMDRIRQSIMCHGDLTPSPLYYWPGFKIALGRTGEHTCRKWQPMRDWMDKRGSAGPMLDPL</sequence>
<evidence type="ECO:0000313" key="5">
    <source>
        <dbReference type="Proteomes" id="UP001305779"/>
    </source>
</evidence>
<keyword evidence="3" id="KW-1133">Transmembrane helix</keyword>
<feature type="transmembrane region" description="Helical" evidence="3">
    <location>
        <begin position="41"/>
        <end position="63"/>
    </location>
</feature>
<dbReference type="InterPro" id="IPR021765">
    <property type="entry name" value="UstYa-like"/>
</dbReference>
<evidence type="ECO:0000256" key="3">
    <source>
        <dbReference type="SAM" id="Phobius"/>
    </source>
</evidence>
<keyword evidence="3" id="KW-0472">Membrane</keyword>
<accession>A0ABR0E4R1</accession>
<evidence type="ECO:0000256" key="1">
    <source>
        <dbReference type="ARBA" id="ARBA00004685"/>
    </source>
</evidence>
<reference evidence="4 5" key="1">
    <citation type="journal article" date="2023" name="G3 (Bethesda)">
        <title>A chromosome-level genome assembly of Zasmidium syzygii isolated from banana leaves.</title>
        <authorList>
            <person name="van Westerhoven A.C."/>
            <person name="Mehrabi R."/>
            <person name="Talebi R."/>
            <person name="Steentjes M.B.F."/>
            <person name="Corcolon B."/>
            <person name="Chong P.A."/>
            <person name="Kema G.H.J."/>
            <person name="Seidl M.F."/>
        </authorList>
    </citation>
    <scope>NUCLEOTIDE SEQUENCE [LARGE SCALE GENOMIC DNA]</scope>
    <source>
        <strain evidence="4 5">P124</strain>
    </source>
</reference>
<dbReference type="Proteomes" id="UP001305779">
    <property type="component" value="Unassembled WGS sequence"/>
</dbReference>
<protein>
    <recommendedName>
        <fullName evidence="6">Cyclochlorotine biosynthesis protein O</fullName>
    </recommendedName>
</protein>
<keyword evidence="3" id="KW-0812">Transmembrane</keyword>
<dbReference type="EMBL" id="JAXOVC010000010">
    <property type="protein sequence ID" value="KAK4496093.1"/>
    <property type="molecule type" value="Genomic_DNA"/>
</dbReference>
<evidence type="ECO:0000313" key="4">
    <source>
        <dbReference type="EMBL" id="KAK4496093.1"/>
    </source>
</evidence>
<proteinExistence type="inferred from homology"/>
<organism evidence="4 5">
    <name type="scientific">Zasmidium cellare</name>
    <name type="common">Wine cellar mold</name>
    <name type="synonym">Racodium cellare</name>
    <dbReference type="NCBI Taxonomy" id="395010"/>
    <lineage>
        <taxon>Eukaryota</taxon>
        <taxon>Fungi</taxon>
        <taxon>Dikarya</taxon>
        <taxon>Ascomycota</taxon>
        <taxon>Pezizomycotina</taxon>
        <taxon>Dothideomycetes</taxon>
        <taxon>Dothideomycetidae</taxon>
        <taxon>Mycosphaerellales</taxon>
        <taxon>Mycosphaerellaceae</taxon>
        <taxon>Zasmidium</taxon>
    </lineage>
</organism>
<dbReference type="Pfam" id="PF11807">
    <property type="entry name" value="UstYa"/>
    <property type="match status" value="1"/>
</dbReference>
<evidence type="ECO:0000256" key="2">
    <source>
        <dbReference type="ARBA" id="ARBA00035112"/>
    </source>
</evidence>
<name>A0ABR0E4R1_ZASCE</name>
<comment type="caution">
    <text evidence="4">The sequence shown here is derived from an EMBL/GenBank/DDBJ whole genome shotgun (WGS) entry which is preliminary data.</text>
</comment>
<dbReference type="PANTHER" id="PTHR33365:SF4">
    <property type="entry name" value="CYCLOCHLOROTINE BIOSYNTHESIS PROTEIN O"/>
    <property type="match status" value="1"/>
</dbReference>
<evidence type="ECO:0008006" key="6">
    <source>
        <dbReference type="Google" id="ProtNLM"/>
    </source>
</evidence>
<comment type="similarity">
    <text evidence="2">Belongs to the ustYa family.</text>
</comment>
<dbReference type="PANTHER" id="PTHR33365">
    <property type="entry name" value="YALI0B05434P"/>
    <property type="match status" value="1"/>
</dbReference>
<gene>
    <name evidence="4" type="ORF">PRZ48_012072</name>
</gene>
<comment type="pathway">
    <text evidence="1">Mycotoxin biosynthesis.</text>
</comment>